<accession>A0A067MFG2</accession>
<gene>
    <name evidence="2" type="ORF">BOTBODRAFT_33720</name>
</gene>
<organism evidence="2 3">
    <name type="scientific">Botryobasidium botryosum (strain FD-172 SS1)</name>
    <dbReference type="NCBI Taxonomy" id="930990"/>
    <lineage>
        <taxon>Eukaryota</taxon>
        <taxon>Fungi</taxon>
        <taxon>Dikarya</taxon>
        <taxon>Basidiomycota</taxon>
        <taxon>Agaricomycotina</taxon>
        <taxon>Agaricomycetes</taxon>
        <taxon>Cantharellales</taxon>
        <taxon>Botryobasidiaceae</taxon>
        <taxon>Botryobasidium</taxon>
    </lineage>
</organism>
<dbReference type="InterPro" id="IPR001810">
    <property type="entry name" value="F-box_dom"/>
</dbReference>
<dbReference type="Proteomes" id="UP000027195">
    <property type="component" value="Unassembled WGS sequence"/>
</dbReference>
<dbReference type="InParanoid" id="A0A067MFG2"/>
<dbReference type="EMBL" id="KL198044">
    <property type="protein sequence ID" value="KDQ13415.1"/>
    <property type="molecule type" value="Genomic_DNA"/>
</dbReference>
<dbReference type="HOGENOM" id="CLU_1677583_0_0_1"/>
<sequence>MDNIISAIVSELFQTISEQVRRNRQTANNPQIPIGGAQRLQAGLLDLLLESEVLMDARDITIAATNACVKQLIAAAKIRYNNLLPINRLPNEVLAMIFMFSACCHTNSSYPLEARAPLNLSGVSKAWREAALDTLRLWIDIDQIFPSPLYSLAGRGPPS</sequence>
<protein>
    <recommendedName>
        <fullName evidence="1">F-box domain-containing protein</fullName>
    </recommendedName>
</protein>
<proteinExistence type="predicted"/>
<dbReference type="Gene3D" id="1.20.1280.50">
    <property type="match status" value="1"/>
</dbReference>
<dbReference type="OrthoDB" id="2800666at2759"/>
<evidence type="ECO:0000313" key="3">
    <source>
        <dbReference type="Proteomes" id="UP000027195"/>
    </source>
</evidence>
<dbReference type="SUPFAM" id="SSF81383">
    <property type="entry name" value="F-box domain"/>
    <property type="match status" value="1"/>
</dbReference>
<dbReference type="AlphaFoldDB" id="A0A067MFG2"/>
<dbReference type="InterPro" id="IPR036047">
    <property type="entry name" value="F-box-like_dom_sf"/>
</dbReference>
<dbReference type="STRING" id="930990.A0A067MFG2"/>
<evidence type="ECO:0000313" key="2">
    <source>
        <dbReference type="EMBL" id="KDQ13415.1"/>
    </source>
</evidence>
<dbReference type="Pfam" id="PF12937">
    <property type="entry name" value="F-box-like"/>
    <property type="match status" value="1"/>
</dbReference>
<evidence type="ECO:0000259" key="1">
    <source>
        <dbReference type="Pfam" id="PF12937"/>
    </source>
</evidence>
<feature type="domain" description="F-box" evidence="1">
    <location>
        <begin position="86"/>
        <end position="142"/>
    </location>
</feature>
<keyword evidence="3" id="KW-1185">Reference proteome</keyword>
<reference evidence="3" key="1">
    <citation type="journal article" date="2014" name="Proc. Natl. Acad. Sci. U.S.A.">
        <title>Extensive sampling of basidiomycete genomes demonstrates inadequacy of the white-rot/brown-rot paradigm for wood decay fungi.</title>
        <authorList>
            <person name="Riley R."/>
            <person name="Salamov A.A."/>
            <person name="Brown D.W."/>
            <person name="Nagy L.G."/>
            <person name="Floudas D."/>
            <person name="Held B.W."/>
            <person name="Levasseur A."/>
            <person name="Lombard V."/>
            <person name="Morin E."/>
            <person name="Otillar R."/>
            <person name="Lindquist E.A."/>
            <person name="Sun H."/>
            <person name="LaButti K.M."/>
            <person name="Schmutz J."/>
            <person name="Jabbour D."/>
            <person name="Luo H."/>
            <person name="Baker S.E."/>
            <person name="Pisabarro A.G."/>
            <person name="Walton J.D."/>
            <person name="Blanchette R.A."/>
            <person name="Henrissat B."/>
            <person name="Martin F."/>
            <person name="Cullen D."/>
            <person name="Hibbett D.S."/>
            <person name="Grigoriev I.V."/>
        </authorList>
    </citation>
    <scope>NUCLEOTIDE SEQUENCE [LARGE SCALE GENOMIC DNA]</scope>
    <source>
        <strain evidence="3">FD-172 SS1</strain>
    </source>
</reference>
<name>A0A067MFG2_BOTB1</name>